<dbReference type="GO" id="GO:0006457">
    <property type="term" value="P:protein folding"/>
    <property type="evidence" value="ECO:0007669"/>
    <property type="project" value="InterPro"/>
</dbReference>
<accession>A0A9W8XQN2</accession>
<dbReference type="RefSeq" id="XP_056073257.1">
    <property type="nucleotide sequence ID" value="XM_056212949.1"/>
</dbReference>
<proteinExistence type="inferred from homology"/>
<keyword evidence="7" id="KW-1185">Reference proteome</keyword>
<dbReference type="PRINTS" id="PR00773">
    <property type="entry name" value="GRPEPROTEIN"/>
</dbReference>
<comment type="caution">
    <text evidence="6">The sequence shown here is derived from an EMBL/GenBank/DDBJ whole genome shotgun (WGS) entry which is preliminary data.</text>
</comment>
<dbReference type="Pfam" id="PF01025">
    <property type="entry name" value="GrpE"/>
    <property type="match status" value="1"/>
</dbReference>
<comment type="function">
    <text evidence="4">Essential component of the PAM complex, a complex required for the translocation of transit peptide-containing proteins from the inner membrane into the mitochondrial matrix in an ATP-dependent manner.</text>
</comment>
<protein>
    <recommendedName>
        <fullName evidence="4">GrpE protein homolog</fullName>
    </recommendedName>
</protein>
<dbReference type="GO" id="GO:0051082">
    <property type="term" value="F:unfolded protein binding"/>
    <property type="evidence" value="ECO:0007669"/>
    <property type="project" value="TreeGrafter"/>
</dbReference>
<evidence type="ECO:0000256" key="2">
    <source>
        <dbReference type="ARBA" id="ARBA00009054"/>
    </source>
</evidence>
<dbReference type="HAMAP" id="MF_01151">
    <property type="entry name" value="GrpE"/>
    <property type="match status" value="1"/>
</dbReference>
<dbReference type="EMBL" id="JAPEUX010000003">
    <property type="protein sequence ID" value="KAJ4356131.1"/>
    <property type="molecule type" value="Genomic_DNA"/>
</dbReference>
<evidence type="ECO:0000256" key="1">
    <source>
        <dbReference type="ARBA" id="ARBA00004305"/>
    </source>
</evidence>
<dbReference type="InterPro" id="IPR000740">
    <property type="entry name" value="GrpE"/>
</dbReference>
<dbReference type="FunFam" id="2.30.22.10:FF:000002">
    <property type="entry name" value="GrpE protein homolog"/>
    <property type="match status" value="1"/>
</dbReference>
<dbReference type="PANTHER" id="PTHR21237:SF23">
    <property type="entry name" value="GRPE PROTEIN HOMOLOG, MITOCHONDRIAL"/>
    <property type="match status" value="1"/>
</dbReference>
<dbReference type="SUPFAM" id="SSF51064">
    <property type="entry name" value="Head domain of nucleotide exchange factor GrpE"/>
    <property type="match status" value="1"/>
</dbReference>
<sequence>MLQRTLFRASRQAAHPVRRIQPAFAPISRAAPAIRWYSDAAPAEAKKEGEAAEAKVDPSAQMKEQLEKKDKEIVDLKDKYLRSVADYRNLQERTKREIQSAKDFALQKFARDLVESVDNLDRALTTVEPSKLTSPDANSDLVQLHDGLKMTDSILISTLKKHGLERFDPSEQNEKFNPNLHEAVFQTPMPDKEDGVCFHTQQKGFLLNGRVLRAAKVGVVKNS</sequence>
<dbReference type="Gene3D" id="2.30.22.10">
    <property type="entry name" value="Head domain of nucleotide exchange factor GrpE"/>
    <property type="match status" value="1"/>
</dbReference>
<keyword evidence="4" id="KW-0496">Mitochondrion</keyword>
<evidence type="ECO:0000256" key="4">
    <source>
        <dbReference type="RuleBase" id="RU000640"/>
    </source>
</evidence>
<evidence type="ECO:0000313" key="6">
    <source>
        <dbReference type="EMBL" id="KAJ4356131.1"/>
    </source>
</evidence>
<organism evidence="6 7">
    <name type="scientific">Didymosphaeria variabile</name>
    <dbReference type="NCBI Taxonomy" id="1932322"/>
    <lineage>
        <taxon>Eukaryota</taxon>
        <taxon>Fungi</taxon>
        <taxon>Dikarya</taxon>
        <taxon>Ascomycota</taxon>
        <taxon>Pezizomycotina</taxon>
        <taxon>Dothideomycetes</taxon>
        <taxon>Pleosporomycetidae</taxon>
        <taxon>Pleosporales</taxon>
        <taxon>Massarineae</taxon>
        <taxon>Didymosphaeriaceae</taxon>
        <taxon>Didymosphaeria</taxon>
    </lineage>
</organism>
<evidence type="ECO:0000313" key="7">
    <source>
        <dbReference type="Proteomes" id="UP001140513"/>
    </source>
</evidence>
<dbReference type="OrthoDB" id="201635at2759"/>
<evidence type="ECO:0000256" key="5">
    <source>
        <dbReference type="RuleBase" id="RU004478"/>
    </source>
</evidence>
<dbReference type="SUPFAM" id="SSF58014">
    <property type="entry name" value="Coiled-coil domain of nucleotide exchange factor GrpE"/>
    <property type="match status" value="1"/>
</dbReference>
<dbReference type="GO" id="GO:0000774">
    <property type="term" value="F:adenyl-nucleotide exchange factor activity"/>
    <property type="evidence" value="ECO:0007669"/>
    <property type="project" value="InterPro"/>
</dbReference>
<dbReference type="GO" id="GO:0042803">
    <property type="term" value="F:protein homodimerization activity"/>
    <property type="evidence" value="ECO:0007669"/>
    <property type="project" value="InterPro"/>
</dbReference>
<dbReference type="GO" id="GO:0030150">
    <property type="term" value="P:protein import into mitochondrial matrix"/>
    <property type="evidence" value="ECO:0007669"/>
    <property type="project" value="TreeGrafter"/>
</dbReference>
<dbReference type="PROSITE" id="PS01071">
    <property type="entry name" value="GRPE"/>
    <property type="match status" value="1"/>
</dbReference>
<dbReference type="Gene3D" id="3.90.20.20">
    <property type="match status" value="1"/>
</dbReference>
<dbReference type="GeneID" id="80907689"/>
<dbReference type="PANTHER" id="PTHR21237">
    <property type="entry name" value="GRPE PROTEIN"/>
    <property type="match status" value="1"/>
</dbReference>
<comment type="subcellular location">
    <subcellularLocation>
        <location evidence="1 4">Mitochondrion matrix</location>
    </subcellularLocation>
</comment>
<dbReference type="InterPro" id="IPR009012">
    <property type="entry name" value="GrpE_head"/>
</dbReference>
<name>A0A9W8XQN2_9PLEO</name>
<gene>
    <name evidence="6" type="primary">mge1</name>
    <name evidence="6" type="ORF">N0V89_004159</name>
</gene>
<comment type="similarity">
    <text evidence="2 5">Belongs to the GrpE family.</text>
</comment>
<keyword evidence="3 4" id="KW-0143">Chaperone</keyword>
<reference evidence="6" key="1">
    <citation type="submission" date="2022-10" db="EMBL/GenBank/DDBJ databases">
        <title>Tapping the CABI collections for fungal endophytes: first genome assemblies for Collariella, Neodidymelliopsis, Ascochyta clinopodiicola, Didymella pomorum, Didymosphaeria variabile, Neocosmospora piperis and Neocucurbitaria cava.</title>
        <authorList>
            <person name="Hill R."/>
        </authorList>
    </citation>
    <scope>NUCLEOTIDE SEQUENCE</scope>
    <source>
        <strain evidence="6">IMI 356815</strain>
    </source>
</reference>
<dbReference type="GO" id="GO:0051087">
    <property type="term" value="F:protein-folding chaperone binding"/>
    <property type="evidence" value="ECO:0007669"/>
    <property type="project" value="InterPro"/>
</dbReference>
<dbReference type="Proteomes" id="UP001140513">
    <property type="component" value="Unassembled WGS sequence"/>
</dbReference>
<evidence type="ECO:0000256" key="3">
    <source>
        <dbReference type="ARBA" id="ARBA00023186"/>
    </source>
</evidence>
<dbReference type="InterPro" id="IPR013805">
    <property type="entry name" value="GrpE_CC"/>
</dbReference>
<dbReference type="AlphaFoldDB" id="A0A9W8XQN2"/>
<dbReference type="CDD" id="cd00446">
    <property type="entry name" value="GrpE"/>
    <property type="match status" value="1"/>
</dbReference>
<dbReference type="GO" id="GO:0001405">
    <property type="term" value="C:PAM complex, Tim23 associated import motor"/>
    <property type="evidence" value="ECO:0007669"/>
    <property type="project" value="TreeGrafter"/>
</dbReference>